<keyword evidence="1" id="KW-1133">Transmembrane helix</keyword>
<protein>
    <submittedName>
        <fullName evidence="2">Uncharacterized protein</fullName>
    </submittedName>
</protein>
<keyword evidence="1" id="KW-0812">Transmembrane</keyword>
<evidence type="ECO:0000256" key="1">
    <source>
        <dbReference type="SAM" id="Phobius"/>
    </source>
</evidence>
<sequence length="48" mass="5254">MKELNEFVKNQPIETILLVLGIIYAPGILLGVFEVGKEVGQTLATLLK</sequence>
<dbReference type="RefSeq" id="WP_153308608.1">
    <property type="nucleotide sequence ID" value="NZ_CEIH01000030.1"/>
</dbReference>
<proteinExistence type="predicted"/>
<reference evidence="2 3" key="1">
    <citation type="submission" date="2016-02" db="EMBL/GenBank/DDBJ databases">
        <authorList>
            <consortium name="Pathogen Informatics"/>
        </authorList>
    </citation>
    <scope>NUCLEOTIDE SEQUENCE [LARGE SCALE GENOMIC DNA]</scope>
    <source>
        <strain evidence="2 3">SS1013</strain>
    </source>
</reference>
<name>A0A123UIW0_STRSU</name>
<accession>A0A123UIW0</accession>
<evidence type="ECO:0000313" key="3">
    <source>
        <dbReference type="Proteomes" id="UP000069526"/>
    </source>
</evidence>
<gene>
    <name evidence="2" type="ORF">ERS132539_01620</name>
</gene>
<feature type="transmembrane region" description="Helical" evidence="1">
    <location>
        <begin position="12"/>
        <end position="33"/>
    </location>
</feature>
<dbReference type="Proteomes" id="UP000069526">
    <property type="component" value="Unassembled WGS sequence"/>
</dbReference>
<organism evidence="2 3">
    <name type="scientific">Streptococcus suis</name>
    <dbReference type="NCBI Taxonomy" id="1307"/>
    <lineage>
        <taxon>Bacteria</taxon>
        <taxon>Bacillati</taxon>
        <taxon>Bacillota</taxon>
        <taxon>Bacilli</taxon>
        <taxon>Lactobacillales</taxon>
        <taxon>Streptococcaceae</taxon>
        <taxon>Streptococcus</taxon>
    </lineage>
</organism>
<keyword evidence="1" id="KW-0472">Membrane</keyword>
<dbReference type="AlphaFoldDB" id="A0A123UIW0"/>
<dbReference type="EMBL" id="FIJK01000042">
    <property type="protein sequence ID" value="CYW44170.1"/>
    <property type="molecule type" value="Genomic_DNA"/>
</dbReference>
<evidence type="ECO:0000313" key="2">
    <source>
        <dbReference type="EMBL" id="CYW44170.1"/>
    </source>
</evidence>